<name>A0ABS2L1I4_9MICO</name>
<keyword evidence="1" id="KW-0812">Transmembrane</keyword>
<accession>A0ABS2L1I4</accession>
<organism evidence="2 3">
    <name type="scientific">Subtercola frigoramans</name>
    <dbReference type="NCBI Taxonomy" id="120298"/>
    <lineage>
        <taxon>Bacteria</taxon>
        <taxon>Bacillati</taxon>
        <taxon>Actinomycetota</taxon>
        <taxon>Actinomycetes</taxon>
        <taxon>Micrococcales</taxon>
        <taxon>Microbacteriaceae</taxon>
        <taxon>Subtercola</taxon>
    </lineage>
</organism>
<evidence type="ECO:0000313" key="2">
    <source>
        <dbReference type="EMBL" id="MBM7470922.1"/>
    </source>
</evidence>
<dbReference type="RefSeq" id="WP_205106603.1">
    <property type="nucleotide sequence ID" value="NZ_BAAAHT010000017.1"/>
</dbReference>
<comment type="caution">
    <text evidence="2">The sequence shown here is derived from an EMBL/GenBank/DDBJ whole genome shotgun (WGS) entry which is preliminary data.</text>
</comment>
<dbReference type="EMBL" id="JAFBBU010000001">
    <property type="protein sequence ID" value="MBM7470922.1"/>
    <property type="molecule type" value="Genomic_DNA"/>
</dbReference>
<feature type="transmembrane region" description="Helical" evidence="1">
    <location>
        <begin position="7"/>
        <end position="32"/>
    </location>
</feature>
<keyword evidence="1" id="KW-0472">Membrane</keyword>
<sequence>MNGAGKPFFVVSLYAAGVFILSVVYIVIANLLGNPPIGHSPVSLVVSIAFIAGFVVGVMSATLGVITMLFERKANRFDGF</sequence>
<keyword evidence="3" id="KW-1185">Reference proteome</keyword>
<reference evidence="2 3" key="1">
    <citation type="submission" date="2021-01" db="EMBL/GenBank/DDBJ databases">
        <title>Sequencing the genomes of 1000 actinobacteria strains.</title>
        <authorList>
            <person name="Klenk H.-P."/>
        </authorList>
    </citation>
    <scope>NUCLEOTIDE SEQUENCE [LARGE SCALE GENOMIC DNA]</scope>
    <source>
        <strain evidence="2 3">DSM 13057</strain>
    </source>
</reference>
<protein>
    <submittedName>
        <fullName evidence="2">Uncharacterized membrane protein (DUF485 family)</fullName>
    </submittedName>
</protein>
<dbReference type="Proteomes" id="UP000776164">
    <property type="component" value="Unassembled WGS sequence"/>
</dbReference>
<feature type="transmembrane region" description="Helical" evidence="1">
    <location>
        <begin position="44"/>
        <end position="70"/>
    </location>
</feature>
<keyword evidence="1" id="KW-1133">Transmembrane helix</keyword>
<gene>
    <name evidence="2" type="ORF">JOE66_000556</name>
</gene>
<evidence type="ECO:0000256" key="1">
    <source>
        <dbReference type="SAM" id="Phobius"/>
    </source>
</evidence>
<evidence type="ECO:0000313" key="3">
    <source>
        <dbReference type="Proteomes" id="UP000776164"/>
    </source>
</evidence>
<proteinExistence type="predicted"/>